<evidence type="ECO:0000256" key="1">
    <source>
        <dbReference type="ARBA" id="ARBA00009986"/>
    </source>
</evidence>
<proteinExistence type="inferred from homology"/>
<dbReference type="InterPro" id="IPR029510">
    <property type="entry name" value="Ald_DH_CS_GLU"/>
</dbReference>
<dbReference type="PANTHER" id="PTHR42804:SF1">
    <property type="entry name" value="ALDEHYDE DEHYDROGENASE-RELATED"/>
    <property type="match status" value="1"/>
</dbReference>
<accession>A0A1X1CKZ4</accession>
<dbReference type="InterPro" id="IPR016161">
    <property type="entry name" value="Ald_DH/histidinol_DH"/>
</dbReference>
<dbReference type="Gene3D" id="3.40.605.10">
    <property type="entry name" value="Aldehyde Dehydrogenase, Chain A, domain 1"/>
    <property type="match status" value="1"/>
</dbReference>
<evidence type="ECO:0000256" key="5">
    <source>
        <dbReference type="PROSITE-ProRule" id="PRU10007"/>
    </source>
</evidence>
<dbReference type="Proteomes" id="UP000193558">
    <property type="component" value="Unassembled WGS sequence"/>
</dbReference>
<gene>
    <name evidence="8" type="ORF">HA51_25895</name>
</gene>
<evidence type="ECO:0000313" key="9">
    <source>
        <dbReference type="Proteomes" id="UP000193558"/>
    </source>
</evidence>
<evidence type="ECO:0000313" key="8">
    <source>
        <dbReference type="EMBL" id="ORM65095.1"/>
    </source>
</evidence>
<comment type="similarity">
    <text evidence="1 6">Belongs to the aldehyde dehydrogenase family.</text>
</comment>
<dbReference type="GO" id="GO:0004029">
    <property type="term" value="F:aldehyde dehydrogenase (NAD+) activity"/>
    <property type="evidence" value="ECO:0007669"/>
    <property type="project" value="UniProtKB-EC"/>
</dbReference>
<dbReference type="InterPro" id="IPR016162">
    <property type="entry name" value="Ald_DH_N"/>
</dbReference>
<evidence type="ECO:0000256" key="4">
    <source>
        <dbReference type="ARBA" id="ARBA00049194"/>
    </source>
</evidence>
<name>A0A1X1CKZ4_9GAMM</name>
<dbReference type="AlphaFoldDB" id="A0A1X1CKZ4"/>
<feature type="domain" description="Aldehyde dehydrogenase" evidence="7">
    <location>
        <begin position="20"/>
        <end position="469"/>
    </location>
</feature>
<protein>
    <recommendedName>
        <fullName evidence="3">aldehyde dehydrogenase (NAD(+))</fullName>
        <ecNumber evidence="3">1.2.1.3</ecNumber>
    </recommendedName>
</protein>
<dbReference type="FunFam" id="3.40.309.10:FF:000012">
    <property type="entry name" value="Betaine aldehyde dehydrogenase"/>
    <property type="match status" value="1"/>
</dbReference>
<comment type="catalytic activity">
    <reaction evidence="4">
        <text>an aldehyde + NAD(+) + H2O = a carboxylate + NADH + 2 H(+)</text>
        <dbReference type="Rhea" id="RHEA:16185"/>
        <dbReference type="ChEBI" id="CHEBI:15377"/>
        <dbReference type="ChEBI" id="CHEBI:15378"/>
        <dbReference type="ChEBI" id="CHEBI:17478"/>
        <dbReference type="ChEBI" id="CHEBI:29067"/>
        <dbReference type="ChEBI" id="CHEBI:57540"/>
        <dbReference type="ChEBI" id="CHEBI:57945"/>
        <dbReference type="EC" id="1.2.1.3"/>
    </reaction>
</comment>
<dbReference type="PROSITE" id="PS00687">
    <property type="entry name" value="ALDEHYDE_DEHYDR_GLU"/>
    <property type="match status" value="1"/>
</dbReference>
<evidence type="ECO:0000256" key="3">
    <source>
        <dbReference type="ARBA" id="ARBA00024226"/>
    </source>
</evidence>
<evidence type="ECO:0000256" key="6">
    <source>
        <dbReference type="RuleBase" id="RU003345"/>
    </source>
</evidence>
<dbReference type="EC" id="1.2.1.3" evidence="3"/>
<dbReference type="PROSITE" id="PS00070">
    <property type="entry name" value="ALDEHYDE_DEHYDR_CYS"/>
    <property type="match status" value="1"/>
</dbReference>
<dbReference type="Gene3D" id="3.40.309.10">
    <property type="entry name" value="Aldehyde Dehydrogenase, Chain A, domain 2"/>
    <property type="match status" value="1"/>
</dbReference>
<dbReference type="PANTHER" id="PTHR42804">
    <property type="entry name" value="ALDEHYDE DEHYDROGENASE"/>
    <property type="match status" value="1"/>
</dbReference>
<dbReference type="InterPro" id="IPR016160">
    <property type="entry name" value="Ald_DH_CS_CYS"/>
</dbReference>
<dbReference type="RefSeq" id="WP_084938349.1">
    <property type="nucleotide sequence ID" value="NZ_MLFR01000050.1"/>
</dbReference>
<dbReference type="Pfam" id="PF00171">
    <property type="entry name" value="Aldedh"/>
    <property type="match status" value="1"/>
</dbReference>
<organism evidence="8 9">
    <name type="scientific">Pantoea rwandensis</name>
    <dbReference type="NCBI Taxonomy" id="1076550"/>
    <lineage>
        <taxon>Bacteria</taxon>
        <taxon>Pseudomonadati</taxon>
        <taxon>Pseudomonadota</taxon>
        <taxon>Gammaproteobacteria</taxon>
        <taxon>Enterobacterales</taxon>
        <taxon>Erwiniaceae</taxon>
        <taxon>Pantoea</taxon>
    </lineage>
</organism>
<dbReference type="InterPro" id="IPR016163">
    <property type="entry name" value="Ald_DH_C"/>
</dbReference>
<evidence type="ECO:0000256" key="2">
    <source>
        <dbReference type="ARBA" id="ARBA00023002"/>
    </source>
</evidence>
<dbReference type="InterPro" id="IPR015590">
    <property type="entry name" value="Aldehyde_DH_dom"/>
</dbReference>
<dbReference type="CDD" id="cd07138">
    <property type="entry name" value="ALDH_CddD_SSP0762"/>
    <property type="match status" value="1"/>
</dbReference>
<keyword evidence="2 6" id="KW-0560">Oxidoreductase</keyword>
<comment type="caution">
    <text evidence="8">The sequence shown here is derived from an EMBL/GenBank/DDBJ whole genome shotgun (WGS) entry which is preliminary data.</text>
</comment>
<evidence type="ECO:0000259" key="7">
    <source>
        <dbReference type="Pfam" id="PF00171"/>
    </source>
</evidence>
<dbReference type="FunFam" id="3.40.605.10:FF:000063">
    <property type="entry name" value="Succinate-semialdehyde dehydrogenase, mitochondrial"/>
    <property type="match status" value="1"/>
</dbReference>
<dbReference type="OrthoDB" id="9812625at2"/>
<sequence>MHVIEHLYINGGFVTPLGDEWLDIIKPADGSVIGKARLANEQDADRAIAAAHAAFPVFSRTSVTERITLLEQMYDAVKHCETDLHAAILEEYGAPSSRSQWMASYPADVILQVIEELKKYPFTQQAGRASVQMLPLGVAGLITPWNSNAGFICHKLATAMAAGCTTVIKPSEFSLLQTEVITQALHRAGLPDGLFNIITGRGAQVGDAISRSPQVAKISFTGSTATGKAILRTAAETFKRVTLELGGKSPTLILPDADALTAAKLAVQAGFINSGQACIAGTRILVPEARKAEFERALTAEVEAQHSGDPADASTTIGPMVNEKQWQRVQHFIALGEQEGARVLTGGLGRPEGLSRGWYIRPTLFSDVTQQMQIAREEIFGPVLSIISYRDEAEAIAIANDTEYGLSALVIGADEQYARAVGEQILAGRVMINTLAHEPRAPFGGFGHSGIGREMGPWGISAFLEPRAVTVA</sequence>
<dbReference type="EMBL" id="MLFR01000050">
    <property type="protein sequence ID" value="ORM65095.1"/>
    <property type="molecule type" value="Genomic_DNA"/>
</dbReference>
<reference evidence="8 9" key="1">
    <citation type="journal article" date="2017" name="Antonie Van Leeuwenhoek">
        <title>Phylogenomic resolution of the bacterial genus Pantoea and its relationship with Erwinia and Tatumella.</title>
        <authorList>
            <person name="Palmer M."/>
            <person name="Steenkamp E.T."/>
            <person name="Coetzee M.P."/>
            <person name="Chan W.Y."/>
            <person name="van Zyl E."/>
            <person name="De Maayer P."/>
            <person name="Coutinho T.A."/>
            <person name="Blom J."/>
            <person name="Smits T.H."/>
            <person name="Duffy B."/>
            <person name="Venter S.N."/>
        </authorList>
    </citation>
    <scope>NUCLEOTIDE SEQUENCE [LARGE SCALE GENOMIC DNA]</scope>
    <source>
        <strain evidence="8 9">LMG 26275</strain>
    </source>
</reference>
<feature type="active site" evidence="5">
    <location>
        <position position="244"/>
    </location>
</feature>
<dbReference type="SUPFAM" id="SSF53720">
    <property type="entry name" value="ALDH-like"/>
    <property type="match status" value="1"/>
</dbReference>